<sequence length="122" mass="12643">MTEPEDLEEDLFADLYEADDNAQPTTAPSAAPAPAPVESLPLADTAAPNAATGTPALSTPPAPAVYGNHQVDLMDTQPEQQMSWGVQSQNGANQQPLMSHDTEHASSSVATESQGTGIKEDG</sequence>
<accession>A0A2B7XQI9</accession>
<dbReference type="Proteomes" id="UP000224634">
    <property type="component" value="Unassembled WGS sequence"/>
</dbReference>
<feature type="compositionally biased region" description="Acidic residues" evidence="1">
    <location>
        <begin position="1"/>
        <end position="20"/>
    </location>
</feature>
<proteinExistence type="predicted"/>
<feature type="compositionally biased region" description="Polar residues" evidence="1">
    <location>
        <begin position="105"/>
        <end position="116"/>
    </location>
</feature>
<feature type="compositionally biased region" description="Low complexity" evidence="1">
    <location>
        <begin position="24"/>
        <end position="57"/>
    </location>
</feature>
<protein>
    <submittedName>
        <fullName evidence="2">Uncharacterized protein</fullName>
    </submittedName>
</protein>
<evidence type="ECO:0000256" key="1">
    <source>
        <dbReference type="SAM" id="MobiDB-lite"/>
    </source>
</evidence>
<evidence type="ECO:0000313" key="3">
    <source>
        <dbReference type="Proteomes" id="UP000224634"/>
    </source>
</evidence>
<keyword evidence="3" id="KW-1185">Reference proteome</keyword>
<organism evidence="2 3">
    <name type="scientific">Polytolypa hystricis (strain UAMH7299)</name>
    <dbReference type="NCBI Taxonomy" id="1447883"/>
    <lineage>
        <taxon>Eukaryota</taxon>
        <taxon>Fungi</taxon>
        <taxon>Dikarya</taxon>
        <taxon>Ascomycota</taxon>
        <taxon>Pezizomycotina</taxon>
        <taxon>Eurotiomycetes</taxon>
        <taxon>Eurotiomycetidae</taxon>
        <taxon>Onygenales</taxon>
        <taxon>Onygenales incertae sedis</taxon>
        <taxon>Polytolypa</taxon>
    </lineage>
</organism>
<feature type="region of interest" description="Disordered" evidence="1">
    <location>
        <begin position="1"/>
        <end position="122"/>
    </location>
</feature>
<dbReference type="OrthoDB" id="3872446at2759"/>
<name>A0A2B7XQI9_POLH7</name>
<feature type="compositionally biased region" description="Polar residues" evidence="1">
    <location>
        <begin position="77"/>
        <end position="97"/>
    </location>
</feature>
<reference evidence="2 3" key="1">
    <citation type="submission" date="2017-10" db="EMBL/GenBank/DDBJ databases">
        <title>Comparative genomics in systemic dimorphic fungi from Ajellomycetaceae.</title>
        <authorList>
            <person name="Munoz J.F."/>
            <person name="Mcewen J.G."/>
            <person name="Clay O.K."/>
            <person name="Cuomo C.A."/>
        </authorList>
    </citation>
    <scope>NUCLEOTIDE SEQUENCE [LARGE SCALE GENOMIC DNA]</scope>
    <source>
        <strain evidence="2 3">UAMH7299</strain>
    </source>
</reference>
<dbReference type="STRING" id="1447883.A0A2B7XQI9"/>
<dbReference type="EMBL" id="PDNA01000135">
    <property type="protein sequence ID" value="PGH11215.1"/>
    <property type="molecule type" value="Genomic_DNA"/>
</dbReference>
<comment type="caution">
    <text evidence="2">The sequence shown here is derived from an EMBL/GenBank/DDBJ whole genome shotgun (WGS) entry which is preliminary data.</text>
</comment>
<gene>
    <name evidence="2" type="ORF">AJ80_07220</name>
</gene>
<evidence type="ECO:0000313" key="2">
    <source>
        <dbReference type="EMBL" id="PGH11215.1"/>
    </source>
</evidence>
<dbReference type="AlphaFoldDB" id="A0A2B7XQI9"/>